<comment type="caution">
    <text evidence="2">The sequence shown here is derived from an EMBL/GenBank/DDBJ whole genome shotgun (WGS) entry which is preliminary data.</text>
</comment>
<evidence type="ECO:0000313" key="3">
    <source>
        <dbReference type="Proteomes" id="UP000654075"/>
    </source>
</evidence>
<dbReference type="PANTHER" id="PTHR47642">
    <property type="entry name" value="ATP-DEPENDENT DNA HELICASE"/>
    <property type="match status" value="1"/>
</dbReference>
<protein>
    <recommendedName>
        <fullName evidence="1">(+)RNA virus helicase C-terminal domain-containing protein</fullName>
    </recommendedName>
</protein>
<dbReference type="Pfam" id="PF01443">
    <property type="entry name" value="Viral_helicase1"/>
    <property type="match status" value="1"/>
</dbReference>
<evidence type="ECO:0000259" key="1">
    <source>
        <dbReference type="Pfam" id="PF01443"/>
    </source>
</evidence>
<dbReference type="Pfam" id="PF13604">
    <property type="entry name" value="AAA_30"/>
    <property type="match status" value="1"/>
</dbReference>
<dbReference type="CDD" id="cd18809">
    <property type="entry name" value="SF1_C_RecD"/>
    <property type="match status" value="1"/>
</dbReference>
<proteinExistence type="predicted"/>
<organism evidence="2 3">
    <name type="scientific">Polarella glacialis</name>
    <name type="common">Dinoflagellate</name>
    <dbReference type="NCBI Taxonomy" id="89957"/>
    <lineage>
        <taxon>Eukaryota</taxon>
        <taxon>Sar</taxon>
        <taxon>Alveolata</taxon>
        <taxon>Dinophyceae</taxon>
        <taxon>Suessiales</taxon>
        <taxon>Suessiaceae</taxon>
        <taxon>Polarella</taxon>
    </lineage>
</organism>
<dbReference type="InterPro" id="IPR027351">
    <property type="entry name" value="(+)RNA_virus_helicase_core_dom"/>
</dbReference>
<sequence length="1137" mass="130303">MCGQCHRLEPQRFKPVHVRQPGRLKVDTKQCKYCASHGECGYWAPQPEDVPRQLRNLGPEVLSALAPLQVRTGPPERASSGYWVHTDIIRFHWQTQSVEERLTELPSAQWRQGRRAYIYLRDSQTSAYRKFLNMRNEFLQARASQILNGDIEADAVPRFLPVRFMETVGLECAIWPHLYWRTDMTETYARSMDVRRLQRARLLAKEPSHEKPQEDYDATMALKADALHIRFVYDLWLWTTLGGARNAAGVSMRAAMAGRTMSPEYWRTRHCGLIDLQRQVGLPTLCITIAPYEWSAPYHEWMLDETQRTCRRRLDLPAAETFHLAHLLVQAAKGLITGANWQRQEKGRRWVEHILAPVDGSSEATVADFCIRLEFQDGKRKRWTRSAQNYHGRGTVHLHMLVWLRKISAVNLAAKISAELPPDASAMHSLVEGSQLSWNSSGWPLRNEPSEWDEGAQLLKLHHPPDAFAKHCRAYMPEVLAALKCHMDVQASDGRSLVLRYVASYNSKFSDSFATEWLRDDATDYAIGRRVLSDYHPLEPEMWMQLGAQQFPHCILSRCLRRFAVPAPWANSVLHQTVQRYIASDCRADDTTLLDYLRDTTSAGQRREKGQRCVAAAIMYSRTNDRFYGQWLLLNVPFRDLQGIWDPRMELVPEGYKHLALCLLKRPGLWRRLEWARTELELEAFRDNAIENTIAMLKAHTELIDAYLTGELNLATDTVPVPAYRAAPELGVDVELAIDQAAVVEDVRRAVRLAMDRRWPEEIDADAWAQWLRSDADQTTPIAVLGPAGSGKTTAIEVLMWTMHGMFLLYKPETETLDAMQDFDLIVVDEVGQLSRAQFERLWRLWEAADRRPALIFVGDFHQLRGMDSTRACESLLWRQLQKRHLHTMRRCKCPLLRQKLELLRHAKPSRQQLKWLLRTKRAPKEREPGDRMEPSLSDVAQIMIETPETMFLTVTRVGASSLNDMVLQALFGNQQPLAVLPSDPDSNVANYVSGQQCFHTPSDLPLHIGTRVTLTKNLNKKHSFVNGMSGVVGALRRNGVQVRTRSGEVVMVYPFAEEYVDAHGARQRVVYYPMRLGYANTLHKVQGATLPHVTVWLDRPNIEAAAYVALSRVEFDENWRFVGQMMTHHFTPASGL</sequence>
<dbReference type="SUPFAM" id="SSF52540">
    <property type="entry name" value="P-loop containing nucleoside triphosphate hydrolases"/>
    <property type="match status" value="2"/>
</dbReference>
<dbReference type="EMBL" id="CAJNNV010033396">
    <property type="protein sequence ID" value="CAE8643567.1"/>
    <property type="molecule type" value="Genomic_DNA"/>
</dbReference>
<dbReference type="InterPro" id="IPR051055">
    <property type="entry name" value="PIF1_helicase"/>
</dbReference>
<name>A0A813I1A2_POLGL</name>
<accession>A0A813I1A2</accession>
<dbReference type="Gene3D" id="3.40.50.300">
    <property type="entry name" value="P-loop containing nucleotide triphosphate hydrolases"/>
    <property type="match status" value="2"/>
</dbReference>
<dbReference type="GO" id="GO:0005524">
    <property type="term" value="F:ATP binding"/>
    <property type="evidence" value="ECO:0007669"/>
    <property type="project" value="InterPro"/>
</dbReference>
<keyword evidence="3" id="KW-1185">Reference proteome</keyword>
<dbReference type="AlphaFoldDB" id="A0A813I1A2"/>
<dbReference type="OMA" id="CITIAPY"/>
<dbReference type="Proteomes" id="UP000654075">
    <property type="component" value="Unassembled WGS sequence"/>
</dbReference>
<evidence type="ECO:0000313" key="2">
    <source>
        <dbReference type="EMBL" id="CAE8643567.1"/>
    </source>
</evidence>
<reference evidence="2" key="1">
    <citation type="submission" date="2021-02" db="EMBL/GenBank/DDBJ databases">
        <authorList>
            <person name="Dougan E. K."/>
            <person name="Rhodes N."/>
            <person name="Thang M."/>
            <person name="Chan C."/>
        </authorList>
    </citation>
    <scope>NUCLEOTIDE SEQUENCE</scope>
</reference>
<dbReference type="OrthoDB" id="432234at2759"/>
<dbReference type="InterPro" id="IPR027417">
    <property type="entry name" value="P-loop_NTPase"/>
</dbReference>
<gene>
    <name evidence="2" type="ORF">PGLA1383_LOCUS57888</name>
</gene>
<dbReference type="Gene3D" id="2.30.30.940">
    <property type="match status" value="1"/>
</dbReference>
<feature type="domain" description="(+)RNA virus helicase C-terminal" evidence="1">
    <location>
        <begin position="1045"/>
        <end position="1113"/>
    </location>
</feature>